<feature type="binding site" evidence="8">
    <location>
        <position position="99"/>
    </location>
    <ligand>
        <name>Zn(2+)</name>
        <dbReference type="ChEBI" id="CHEBI:29105"/>
    </ligand>
</feature>
<protein>
    <submittedName>
        <fullName evidence="10">Fe2+/Zn2+ uptake regulation proteins</fullName>
    </submittedName>
</protein>
<dbReference type="GO" id="GO:0000976">
    <property type="term" value="F:transcription cis-regulatory region binding"/>
    <property type="evidence" value="ECO:0007669"/>
    <property type="project" value="TreeGrafter"/>
</dbReference>
<evidence type="ECO:0000256" key="9">
    <source>
        <dbReference type="PIRSR" id="PIRSR602481-2"/>
    </source>
</evidence>
<feature type="binding site" evidence="8">
    <location>
        <position position="142"/>
    </location>
    <ligand>
        <name>Zn(2+)</name>
        <dbReference type="ChEBI" id="CHEBI:29105"/>
    </ligand>
</feature>
<dbReference type="InterPro" id="IPR002481">
    <property type="entry name" value="FUR"/>
</dbReference>
<dbReference type="Gene3D" id="3.30.1490.190">
    <property type="match status" value="1"/>
</dbReference>
<dbReference type="Proteomes" id="UP000063718">
    <property type="component" value="Unassembled WGS sequence"/>
</dbReference>
<evidence type="ECO:0000313" key="10">
    <source>
        <dbReference type="EMBL" id="GAF26906.1"/>
    </source>
</evidence>
<reference evidence="10" key="1">
    <citation type="journal article" date="2014" name="Gene">
        <title>Genome-guided analysis of transformation efficiency and carbon dioxide assimilation by Moorella thermoacetica Y72.</title>
        <authorList>
            <person name="Tsukahara K."/>
            <person name="Kita A."/>
            <person name="Nakashimada Y."/>
            <person name="Hoshino T."/>
            <person name="Murakami K."/>
        </authorList>
    </citation>
    <scope>NUCLEOTIDE SEQUENCE [LARGE SCALE GENOMIC DNA]</scope>
    <source>
        <strain evidence="10">Y72</strain>
    </source>
</reference>
<evidence type="ECO:0000256" key="7">
    <source>
        <dbReference type="ARBA" id="ARBA00023163"/>
    </source>
</evidence>
<dbReference type="EMBL" id="DF238840">
    <property type="protein sequence ID" value="GAF26906.1"/>
    <property type="molecule type" value="Genomic_DNA"/>
</dbReference>
<keyword evidence="7" id="KW-0804">Transcription</keyword>
<proteinExistence type="inferred from homology"/>
<dbReference type="InterPro" id="IPR043135">
    <property type="entry name" value="Fur_C"/>
</dbReference>
<keyword evidence="2" id="KW-0678">Repressor</keyword>
<evidence type="ECO:0000256" key="1">
    <source>
        <dbReference type="ARBA" id="ARBA00007957"/>
    </source>
</evidence>
<feature type="binding site" evidence="8">
    <location>
        <position position="139"/>
    </location>
    <ligand>
        <name>Zn(2+)</name>
        <dbReference type="ChEBI" id="CHEBI:29105"/>
    </ligand>
</feature>
<keyword evidence="6" id="KW-0238">DNA-binding</keyword>
<evidence type="ECO:0000256" key="4">
    <source>
        <dbReference type="ARBA" id="ARBA00022833"/>
    </source>
</evidence>
<keyword evidence="3 8" id="KW-0479">Metal-binding</keyword>
<accession>A0A0S6UD62</accession>
<dbReference type="CDD" id="cd07153">
    <property type="entry name" value="Fur_like"/>
    <property type="match status" value="1"/>
</dbReference>
<gene>
    <name evidence="10" type="ORF">MTY_2246</name>
</gene>
<comment type="similarity">
    <text evidence="1">Belongs to the Fur family.</text>
</comment>
<dbReference type="FunFam" id="1.10.10.10:FF:000051">
    <property type="entry name" value="Fur family transcriptional regulator"/>
    <property type="match status" value="1"/>
</dbReference>
<dbReference type="GeneID" id="45617180"/>
<organism evidence="10">
    <name type="scientific">Moorella thermoacetica Y72</name>
    <dbReference type="NCBI Taxonomy" id="1325331"/>
    <lineage>
        <taxon>Bacteria</taxon>
        <taxon>Bacillati</taxon>
        <taxon>Bacillota</taxon>
        <taxon>Clostridia</taxon>
        <taxon>Neomoorellales</taxon>
        <taxon>Neomoorellaceae</taxon>
        <taxon>Neomoorella</taxon>
    </lineage>
</organism>
<evidence type="ECO:0000256" key="5">
    <source>
        <dbReference type="ARBA" id="ARBA00023015"/>
    </source>
</evidence>
<dbReference type="AlphaFoldDB" id="A0A0S6UD62"/>
<keyword evidence="4 8" id="KW-0862">Zinc</keyword>
<dbReference type="Gene3D" id="1.10.10.10">
    <property type="entry name" value="Winged helix-like DNA-binding domain superfamily/Winged helix DNA-binding domain"/>
    <property type="match status" value="1"/>
</dbReference>
<evidence type="ECO:0000256" key="6">
    <source>
        <dbReference type="ARBA" id="ARBA00023125"/>
    </source>
</evidence>
<evidence type="ECO:0000256" key="3">
    <source>
        <dbReference type="ARBA" id="ARBA00022723"/>
    </source>
</evidence>
<dbReference type="InterPro" id="IPR036388">
    <property type="entry name" value="WH-like_DNA-bd_sf"/>
</dbReference>
<dbReference type="GO" id="GO:1900376">
    <property type="term" value="P:regulation of secondary metabolite biosynthetic process"/>
    <property type="evidence" value="ECO:0007669"/>
    <property type="project" value="TreeGrafter"/>
</dbReference>
<feature type="binding site" evidence="9">
    <location>
        <position position="93"/>
    </location>
    <ligand>
        <name>Fe cation</name>
        <dbReference type="ChEBI" id="CHEBI:24875"/>
    </ligand>
</feature>
<name>A0A0S6UD62_NEOTH</name>
<comment type="cofactor">
    <cofactor evidence="9">
        <name>Mn(2+)</name>
        <dbReference type="ChEBI" id="CHEBI:29035"/>
    </cofactor>
    <cofactor evidence="9">
        <name>Fe(2+)</name>
        <dbReference type="ChEBI" id="CHEBI:29033"/>
    </cofactor>
    <text evidence="9">Binds 1 Mn(2+) or Fe(2+) ion per subunit.</text>
</comment>
<dbReference type="RefSeq" id="WP_011392661.1">
    <property type="nucleotide sequence ID" value="NZ_DF238840.1"/>
</dbReference>
<dbReference type="GO" id="GO:0008270">
    <property type="term" value="F:zinc ion binding"/>
    <property type="evidence" value="ECO:0007669"/>
    <property type="project" value="TreeGrafter"/>
</dbReference>
<keyword evidence="9" id="KW-0408">Iron</keyword>
<dbReference type="GO" id="GO:0003700">
    <property type="term" value="F:DNA-binding transcription factor activity"/>
    <property type="evidence" value="ECO:0007669"/>
    <property type="project" value="InterPro"/>
</dbReference>
<dbReference type="PANTHER" id="PTHR33202:SF7">
    <property type="entry name" value="FERRIC UPTAKE REGULATION PROTEIN"/>
    <property type="match status" value="1"/>
</dbReference>
<feature type="binding site" evidence="9">
    <location>
        <position position="131"/>
    </location>
    <ligand>
        <name>Fe cation</name>
        <dbReference type="ChEBI" id="CHEBI:24875"/>
    </ligand>
</feature>
<dbReference type="InterPro" id="IPR036390">
    <property type="entry name" value="WH_DNA-bd_sf"/>
</dbReference>
<dbReference type="GO" id="GO:0045892">
    <property type="term" value="P:negative regulation of DNA-templated transcription"/>
    <property type="evidence" value="ECO:0007669"/>
    <property type="project" value="TreeGrafter"/>
</dbReference>
<dbReference type="SUPFAM" id="SSF46785">
    <property type="entry name" value="Winged helix' DNA-binding domain"/>
    <property type="match status" value="1"/>
</dbReference>
<comment type="cofactor">
    <cofactor evidence="8">
        <name>Zn(2+)</name>
        <dbReference type="ChEBI" id="CHEBI:29105"/>
    </cofactor>
    <text evidence="8">Binds 1 zinc ion per subunit.</text>
</comment>
<dbReference type="Pfam" id="PF01475">
    <property type="entry name" value="FUR"/>
    <property type="match status" value="1"/>
</dbReference>
<sequence>MKNKLNAICQKLQQSEYKVTPQRQVILKTFLEHATEHLSAEEVYNIVKGQHPDIGLATVYRTLDLLAELDILTKINFGDGRTRYEMVQHEAHHHHHMICLGCGRVQEFDADLLESLENLLTRKTGFQITDHQLKFYGYCRECAAKSEDKSGSGDI</sequence>
<evidence type="ECO:0000256" key="2">
    <source>
        <dbReference type="ARBA" id="ARBA00022491"/>
    </source>
</evidence>
<keyword evidence="5" id="KW-0805">Transcription regulation</keyword>
<dbReference type="PANTHER" id="PTHR33202">
    <property type="entry name" value="ZINC UPTAKE REGULATION PROTEIN"/>
    <property type="match status" value="1"/>
</dbReference>
<feature type="binding site" evidence="8">
    <location>
        <position position="102"/>
    </location>
    <ligand>
        <name>Zn(2+)</name>
        <dbReference type="ChEBI" id="CHEBI:29105"/>
    </ligand>
</feature>
<evidence type="ECO:0000256" key="8">
    <source>
        <dbReference type="PIRSR" id="PIRSR602481-1"/>
    </source>
</evidence>
<feature type="binding site" evidence="9">
    <location>
        <position position="114"/>
    </location>
    <ligand>
        <name>Fe cation</name>
        <dbReference type="ChEBI" id="CHEBI:24875"/>
    </ligand>
</feature>